<evidence type="ECO:0000313" key="3">
    <source>
        <dbReference type="Proteomes" id="UP001056855"/>
    </source>
</evidence>
<dbReference type="RefSeq" id="WP_254161605.1">
    <property type="nucleotide sequence ID" value="NZ_CP100358.1"/>
</dbReference>
<keyword evidence="2" id="KW-0614">Plasmid</keyword>
<evidence type="ECO:0000256" key="1">
    <source>
        <dbReference type="SAM" id="MobiDB-lite"/>
    </source>
</evidence>
<reference evidence="2" key="1">
    <citation type="submission" date="2022-06" db="EMBL/GenBank/DDBJ databases">
        <title>Diverse halophilic archaea isolated from saline environments.</title>
        <authorList>
            <person name="Cui H.-L."/>
        </authorList>
    </citation>
    <scope>NUCLEOTIDE SEQUENCE</scope>
    <source>
        <strain evidence="2">WLHS1</strain>
        <plasmid evidence="2">unnamed3</plasmid>
    </source>
</reference>
<keyword evidence="3" id="KW-1185">Reference proteome</keyword>
<dbReference type="Proteomes" id="UP001056855">
    <property type="component" value="Plasmid unnamed3"/>
</dbReference>
<geneLocation type="plasmid" evidence="2 3">
    <name>unnamed3</name>
</geneLocation>
<name>A0A9E7ND00_9EURY</name>
<dbReference type="GeneID" id="73292522"/>
<gene>
    <name evidence="2" type="ORF">NGM29_20710</name>
</gene>
<organism evidence="2 3">
    <name type="scientific">Natronosalvus rutilus</name>
    <dbReference type="NCBI Taxonomy" id="2953753"/>
    <lineage>
        <taxon>Archaea</taxon>
        <taxon>Methanobacteriati</taxon>
        <taxon>Methanobacteriota</taxon>
        <taxon>Stenosarchaea group</taxon>
        <taxon>Halobacteria</taxon>
        <taxon>Halobacteriales</taxon>
        <taxon>Natrialbaceae</taxon>
        <taxon>Natronosalvus</taxon>
    </lineage>
</organism>
<dbReference type="EMBL" id="CP100358">
    <property type="protein sequence ID" value="UTF56012.1"/>
    <property type="molecule type" value="Genomic_DNA"/>
</dbReference>
<dbReference type="KEGG" id="sawl:NGM29_20710"/>
<accession>A0A9E7ND00</accession>
<sequence>MTCRGCGHAVTLIDGHFCGHCSGQISRAVSEALEETDAVDGDVHDVTMAKDGLLYIRVDVTDEAGDGEGEADTDADADAGGGTKIEIEEVSPDG</sequence>
<protein>
    <submittedName>
        <fullName evidence="2">Uncharacterized protein</fullName>
    </submittedName>
</protein>
<proteinExistence type="predicted"/>
<feature type="compositionally biased region" description="Acidic residues" evidence="1">
    <location>
        <begin position="64"/>
        <end position="77"/>
    </location>
</feature>
<feature type="region of interest" description="Disordered" evidence="1">
    <location>
        <begin position="64"/>
        <end position="94"/>
    </location>
</feature>
<dbReference type="AlphaFoldDB" id="A0A9E7ND00"/>
<evidence type="ECO:0000313" key="2">
    <source>
        <dbReference type="EMBL" id="UTF56012.1"/>
    </source>
</evidence>